<proteinExistence type="predicted"/>
<dbReference type="AlphaFoldDB" id="A0A2Z7A8U4"/>
<name>A0A2Z7A8U4_9LAMI</name>
<reference evidence="1 2" key="1">
    <citation type="journal article" date="2015" name="Proc. Natl. Acad. Sci. U.S.A.">
        <title>The resurrection genome of Boea hygrometrica: A blueprint for survival of dehydration.</title>
        <authorList>
            <person name="Xiao L."/>
            <person name="Yang G."/>
            <person name="Zhang L."/>
            <person name="Yang X."/>
            <person name="Zhao S."/>
            <person name="Ji Z."/>
            <person name="Zhou Q."/>
            <person name="Hu M."/>
            <person name="Wang Y."/>
            <person name="Chen M."/>
            <person name="Xu Y."/>
            <person name="Jin H."/>
            <person name="Xiao X."/>
            <person name="Hu G."/>
            <person name="Bao F."/>
            <person name="Hu Y."/>
            <person name="Wan P."/>
            <person name="Li L."/>
            <person name="Deng X."/>
            <person name="Kuang T."/>
            <person name="Xiang C."/>
            <person name="Zhu J.K."/>
            <person name="Oliver M.J."/>
            <person name="He Y."/>
        </authorList>
    </citation>
    <scope>NUCLEOTIDE SEQUENCE [LARGE SCALE GENOMIC DNA]</scope>
    <source>
        <strain evidence="2">cv. XS01</strain>
    </source>
</reference>
<sequence>MYILTNYRELLLRKFLEARRSNFVAGHSLSAVDLIVLDMLSDLHRVVLEELQTQMQVYGLTWEMMCYSSLFEEAAQFYFSGKVHPVGTFNRCKILAVVSNAEFRDVLVDQTEFCETFRRGLDVQIVLSDSSSRSSSSHELMDFHVNIPSNEETSVTQFDSLVDPPVVLSDSSSRSSSSHELMDFHVNIPSNEETSVTQFDSLVDPPVGTDTPVDQISLPTAPTTDAAESFTALRASISRIFANRKLLGDVMAGLAVETPKSEPADRNQAKAKLNRDAYVDSNPYVESCVDSFTYVEFNQLLNC</sequence>
<keyword evidence="2" id="KW-1185">Reference proteome</keyword>
<dbReference type="Proteomes" id="UP000250235">
    <property type="component" value="Unassembled WGS sequence"/>
</dbReference>
<protein>
    <submittedName>
        <fullName evidence="1">Uncharacterized protein</fullName>
    </submittedName>
</protein>
<organism evidence="1 2">
    <name type="scientific">Dorcoceras hygrometricum</name>
    <dbReference type="NCBI Taxonomy" id="472368"/>
    <lineage>
        <taxon>Eukaryota</taxon>
        <taxon>Viridiplantae</taxon>
        <taxon>Streptophyta</taxon>
        <taxon>Embryophyta</taxon>
        <taxon>Tracheophyta</taxon>
        <taxon>Spermatophyta</taxon>
        <taxon>Magnoliopsida</taxon>
        <taxon>eudicotyledons</taxon>
        <taxon>Gunneridae</taxon>
        <taxon>Pentapetalae</taxon>
        <taxon>asterids</taxon>
        <taxon>lamiids</taxon>
        <taxon>Lamiales</taxon>
        <taxon>Gesneriaceae</taxon>
        <taxon>Didymocarpoideae</taxon>
        <taxon>Trichosporeae</taxon>
        <taxon>Loxocarpinae</taxon>
        <taxon>Dorcoceras</taxon>
    </lineage>
</organism>
<accession>A0A2Z7A8U4</accession>
<evidence type="ECO:0000313" key="1">
    <source>
        <dbReference type="EMBL" id="KZV17690.1"/>
    </source>
</evidence>
<dbReference type="EMBL" id="KV018102">
    <property type="protein sequence ID" value="KZV17690.1"/>
    <property type="molecule type" value="Genomic_DNA"/>
</dbReference>
<gene>
    <name evidence="1" type="ORF">F511_20639</name>
</gene>
<evidence type="ECO:0000313" key="2">
    <source>
        <dbReference type="Proteomes" id="UP000250235"/>
    </source>
</evidence>